<dbReference type="OrthoDB" id="9801867at2"/>
<dbReference type="Pfam" id="PF01634">
    <property type="entry name" value="HisG"/>
    <property type="match status" value="1"/>
</dbReference>
<evidence type="ECO:0000256" key="5">
    <source>
        <dbReference type="ARBA" id="ARBA00011946"/>
    </source>
</evidence>
<dbReference type="EC" id="2.4.2.17" evidence="5 15"/>
<dbReference type="PROSITE" id="PS01316">
    <property type="entry name" value="ATP_P_PHORIBOSYLTR"/>
    <property type="match status" value="1"/>
</dbReference>
<keyword evidence="13 15" id="KW-0368">Histidine biosynthesis</keyword>
<evidence type="ECO:0000256" key="2">
    <source>
        <dbReference type="ARBA" id="ARBA00004496"/>
    </source>
</evidence>
<accession>A0A0B9AVN0</accession>
<dbReference type="InterPro" id="IPR015867">
    <property type="entry name" value="N-reg_PII/ATP_PRibTrfase_C"/>
</dbReference>
<comment type="similarity">
    <text evidence="4 15">Belongs to the ATP phosphoribosyltransferase family. Long subfamily.</text>
</comment>
<dbReference type="Proteomes" id="UP000031488">
    <property type="component" value="Unassembled WGS sequence"/>
</dbReference>
<sequence>MLRVAVPNKGALSEAASDMLSEAGYSTRRGTKTLVHQDEVNGVEFFYLRPRDIAIYVGSGILDAGITGRDLLLESQAEAQEVLGLGFGASRFFYAGTVGSFTSPDQLAGARIATSFPNLVDADLQRRGISATTVQLDGAIEVSIQLGVADAIADVVETGSTLRAAGLETFGEPLLESEGVLVQRAGAESRIGVLKRRLESVMVARQYVLVDYNIEQRLVPEAISLTPGLESPTVSPLQETGWVAVRVMVEAKEVNNVMDRLYGVGARAILVTNIGACRI</sequence>
<dbReference type="HAMAP" id="MF_00079">
    <property type="entry name" value="HisG_Long"/>
    <property type="match status" value="1"/>
</dbReference>
<accession>A0A142NMP4</accession>
<comment type="catalytic activity">
    <reaction evidence="1 15">
        <text>1-(5-phospho-beta-D-ribosyl)-ATP + diphosphate = 5-phospho-alpha-D-ribose 1-diphosphate + ATP</text>
        <dbReference type="Rhea" id="RHEA:18473"/>
        <dbReference type="ChEBI" id="CHEBI:30616"/>
        <dbReference type="ChEBI" id="CHEBI:33019"/>
        <dbReference type="ChEBI" id="CHEBI:58017"/>
        <dbReference type="ChEBI" id="CHEBI:73183"/>
        <dbReference type="EC" id="2.4.2.17"/>
    </reaction>
</comment>
<keyword evidence="10 15" id="KW-0808">Transferase</keyword>
<reference evidence="18" key="3">
    <citation type="submission" date="2016-03" db="EMBL/GenBank/DDBJ databases">
        <authorList>
            <person name="Zhu Y."/>
            <person name="Sun C."/>
        </authorList>
    </citation>
    <scope>NUCLEOTIDE SEQUENCE</scope>
    <source>
        <strain evidence="18">BS258</strain>
    </source>
</reference>
<comment type="function">
    <text evidence="14 15">Catalyzes the condensation of ATP and 5-phosphoribose 1-diphosphate to form N'-(5'-phosphoribosyl)-ATP (PR-ATP). Has a crucial role in the pathway because the rate of histidine biosynthesis seems to be controlled primarily by regulation of HisG enzymatic activity.</text>
</comment>
<dbReference type="Gene3D" id="3.40.190.10">
    <property type="entry name" value="Periplasmic binding protein-like II"/>
    <property type="match status" value="2"/>
</dbReference>
<dbReference type="Gene3D" id="3.30.70.120">
    <property type="match status" value="1"/>
</dbReference>
<keyword evidence="15" id="KW-0479">Metal-binding</keyword>
<organism evidence="19 20">
    <name type="scientific">Brevibacterium linens</name>
    <dbReference type="NCBI Taxonomy" id="1703"/>
    <lineage>
        <taxon>Bacteria</taxon>
        <taxon>Bacillati</taxon>
        <taxon>Actinomycetota</taxon>
        <taxon>Actinomycetes</taxon>
        <taxon>Micrococcales</taxon>
        <taxon>Brevibacteriaceae</taxon>
        <taxon>Brevibacterium</taxon>
    </lineage>
</organism>
<evidence type="ECO:0000259" key="16">
    <source>
        <dbReference type="Pfam" id="PF01634"/>
    </source>
</evidence>
<dbReference type="GO" id="GO:0000105">
    <property type="term" value="P:L-histidine biosynthetic process"/>
    <property type="evidence" value="ECO:0007669"/>
    <property type="project" value="UniProtKB-UniRule"/>
</dbReference>
<dbReference type="EMBL" id="JTJZ01000015">
    <property type="protein sequence ID" value="KHS53407.1"/>
    <property type="molecule type" value="Genomic_DNA"/>
</dbReference>
<dbReference type="GO" id="GO:0003879">
    <property type="term" value="F:ATP phosphoribosyltransferase activity"/>
    <property type="evidence" value="ECO:0007669"/>
    <property type="project" value="UniProtKB-UniRule"/>
</dbReference>
<keyword evidence="9 15" id="KW-0328">Glycosyltransferase</keyword>
<reference evidence="19 20" key="1">
    <citation type="submission" date="2014-11" db="EMBL/GenBank/DDBJ databases">
        <title>Draft Genome Sequence of Brevibacterium linens AE038-8.</title>
        <authorList>
            <person name="Maizel D."/>
            <person name="Utturkar S.M."/>
            <person name="Brown S.D."/>
            <person name="Ferrero M."/>
            <person name="Rosen B.P."/>
        </authorList>
    </citation>
    <scope>NUCLEOTIDE SEQUENCE [LARGE SCALE GENOMIC DNA]</scope>
    <source>
        <strain evidence="19 20">AE038-8</strain>
    </source>
</reference>
<dbReference type="PANTHER" id="PTHR21403">
    <property type="entry name" value="ATP PHOSPHORIBOSYLTRANSFERASE ATP-PRTASE"/>
    <property type="match status" value="1"/>
</dbReference>
<dbReference type="InterPro" id="IPR020621">
    <property type="entry name" value="ATP-PRT_HisG_long"/>
</dbReference>
<keyword evidence="15" id="KW-0460">Magnesium</keyword>
<dbReference type="STRING" id="1703.BLSMQ_2185"/>
<dbReference type="UniPathway" id="UPA00031">
    <property type="reaction ID" value="UER00006"/>
</dbReference>
<evidence type="ECO:0000256" key="8">
    <source>
        <dbReference type="ARBA" id="ARBA00022605"/>
    </source>
</evidence>
<evidence type="ECO:0000256" key="1">
    <source>
        <dbReference type="ARBA" id="ARBA00000915"/>
    </source>
</evidence>
<keyword evidence="7 15" id="KW-0963">Cytoplasm</keyword>
<dbReference type="PANTHER" id="PTHR21403:SF8">
    <property type="entry name" value="ATP PHOSPHORIBOSYLTRANSFERASE"/>
    <property type="match status" value="1"/>
</dbReference>
<dbReference type="InterPro" id="IPR001348">
    <property type="entry name" value="ATP_PRibTrfase_HisG"/>
</dbReference>
<comment type="activity regulation">
    <text evidence="15">Feedback inhibited by histidine.</text>
</comment>
<evidence type="ECO:0000256" key="12">
    <source>
        <dbReference type="ARBA" id="ARBA00022840"/>
    </source>
</evidence>
<comment type="cofactor">
    <cofactor evidence="15">
        <name>Mg(2+)</name>
        <dbReference type="ChEBI" id="CHEBI:18420"/>
    </cofactor>
</comment>
<evidence type="ECO:0000256" key="11">
    <source>
        <dbReference type="ARBA" id="ARBA00022741"/>
    </source>
</evidence>
<evidence type="ECO:0000313" key="18">
    <source>
        <dbReference type="EMBL" id="AMT94047.1"/>
    </source>
</evidence>
<dbReference type="Proteomes" id="UP000075950">
    <property type="component" value="Chromosome"/>
</dbReference>
<evidence type="ECO:0000256" key="7">
    <source>
        <dbReference type="ARBA" id="ARBA00022490"/>
    </source>
</evidence>
<evidence type="ECO:0000256" key="4">
    <source>
        <dbReference type="ARBA" id="ARBA00007955"/>
    </source>
</evidence>
<dbReference type="InterPro" id="IPR011322">
    <property type="entry name" value="N-reg_PII-like_a/b"/>
</dbReference>
<evidence type="ECO:0000256" key="3">
    <source>
        <dbReference type="ARBA" id="ARBA00004667"/>
    </source>
</evidence>
<comment type="subcellular location">
    <subcellularLocation>
        <location evidence="2 15">Cytoplasm</location>
    </subcellularLocation>
</comment>
<gene>
    <name evidence="15" type="primary">hisG</name>
    <name evidence="18" type="ORF">A2T55_09845</name>
    <name evidence="19" type="ORF">AE0388_0895</name>
</gene>
<evidence type="ECO:0000256" key="14">
    <source>
        <dbReference type="ARBA" id="ARBA00024861"/>
    </source>
</evidence>
<dbReference type="InterPro" id="IPR013820">
    <property type="entry name" value="ATP_PRibTrfase_cat"/>
</dbReference>
<keyword evidence="8 15" id="KW-0028">Amino-acid biosynthesis</keyword>
<dbReference type="GO" id="GO:0005737">
    <property type="term" value="C:cytoplasm"/>
    <property type="evidence" value="ECO:0007669"/>
    <property type="project" value="UniProtKB-SubCell"/>
</dbReference>
<evidence type="ECO:0000259" key="17">
    <source>
        <dbReference type="Pfam" id="PF08029"/>
    </source>
</evidence>
<feature type="domain" description="ATP phosphoribosyltransferase catalytic" evidence="16">
    <location>
        <begin position="49"/>
        <end position="198"/>
    </location>
</feature>
<name>A0A0B9AVN0_BRELN</name>
<evidence type="ECO:0000256" key="6">
    <source>
        <dbReference type="ARBA" id="ARBA00020998"/>
    </source>
</evidence>
<dbReference type="EMBL" id="CP014869">
    <property type="protein sequence ID" value="AMT94047.1"/>
    <property type="molecule type" value="Genomic_DNA"/>
</dbReference>
<dbReference type="AlphaFoldDB" id="A0A0B9AVN0"/>
<reference evidence="21" key="2">
    <citation type="submission" date="2016-03" db="EMBL/GenBank/DDBJ databases">
        <authorList>
            <person name="Ploux O."/>
        </authorList>
    </citation>
    <scope>NUCLEOTIDE SEQUENCE [LARGE SCALE GENOMIC DNA]</scope>
    <source>
        <strain evidence="21">BS258</strain>
    </source>
</reference>
<evidence type="ECO:0000256" key="13">
    <source>
        <dbReference type="ARBA" id="ARBA00023102"/>
    </source>
</evidence>
<evidence type="ECO:0000313" key="20">
    <source>
        <dbReference type="Proteomes" id="UP000031488"/>
    </source>
</evidence>
<keyword evidence="11 15" id="KW-0547">Nucleotide-binding</keyword>
<keyword evidence="12 15" id="KW-0067">ATP-binding</keyword>
<dbReference type="GO" id="GO:0005524">
    <property type="term" value="F:ATP binding"/>
    <property type="evidence" value="ECO:0007669"/>
    <property type="project" value="UniProtKB-KW"/>
</dbReference>
<evidence type="ECO:0000256" key="9">
    <source>
        <dbReference type="ARBA" id="ARBA00022676"/>
    </source>
</evidence>
<evidence type="ECO:0000313" key="21">
    <source>
        <dbReference type="Proteomes" id="UP000075950"/>
    </source>
</evidence>
<protein>
    <recommendedName>
        <fullName evidence="6 15">ATP phosphoribosyltransferase</fullName>
        <shortName evidence="15">ATP-PRT</shortName>
        <shortName evidence="15">ATP-PRTase</shortName>
        <ecNumber evidence="5 15">2.4.2.17</ecNumber>
    </recommendedName>
</protein>
<evidence type="ECO:0000256" key="10">
    <source>
        <dbReference type="ARBA" id="ARBA00022679"/>
    </source>
</evidence>
<dbReference type="KEGG" id="bly:A2T55_09845"/>
<dbReference type="SUPFAM" id="SSF54913">
    <property type="entry name" value="GlnB-like"/>
    <property type="match status" value="1"/>
</dbReference>
<dbReference type="GO" id="GO:0000287">
    <property type="term" value="F:magnesium ion binding"/>
    <property type="evidence" value="ECO:0007669"/>
    <property type="project" value="UniProtKB-UniRule"/>
</dbReference>
<keyword evidence="20" id="KW-1185">Reference proteome</keyword>
<dbReference type="NCBIfam" id="TIGR03455">
    <property type="entry name" value="HisG_C-term"/>
    <property type="match status" value="1"/>
</dbReference>
<evidence type="ECO:0000313" key="19">
    <source>
        <dbReference type="EMBL" id="KHS53407.1"/>
    </source>
</evidence>
<dbReference type="SUPFAM" id="SSF53850">
    <property type="entry name" value="Periplasmic binding protein-like II"/>
    <property type="match status" value="1"/>
</dbReference>
<dbReference type="FunFam" id="3.30.70.120:FF:000003">
    <property type="entry name" value="ATP phosphoribosyltransferase"/>
    <property type="match status" value="1"/>
</dbReference>
<dbReference type="NCBIfam" id="TIGR00070">
    <property type="entry name" value="hisG"/>
    <property type="match status" value="1"/>
</dbReference>
<evidence type="ECO:0000256" key="15">
    <source>
        <dbReference type="HAMAP-Rule" id="MF_00079"/>
    </source>
</evidence>
<feature type="domain" description="Histidine biosynthesis HisG C-terminal" evidence="17">
    <location>
        <begin position="204"/>
        <end position="274"/>
    </location>
</feature>
<dbReference type="InterPro" id="IPR018198">
    <property type="entry name" value="ATP_PRibTrfase_CS"/>
</dbReference>
<comment type="pathway">
    <text evidence="3 15">Amino-acid biosynthesis; L-histidine biosynthesis; L-histidine from 5-phospho-alpha-D-ribose 1-diphosphate: step 1/9.</text>
</comment>
<proteinExistence type="inferred from homology"/>
<dbReference type="PATRIC" id="fig|1703.6.peg.778"/>
<dbReference type="Pfam" id="PF08029">
    <property type="entry name" value="HisG_C"/>
    <property type="match status" value="1"/>
</dbReference>
<dbReference type="InterPro" id="IPR013115">
    <property type="entry name" value="HisG_C"/>
</dbReference>
<dbReference type="RefSeq" id="WP_039207446.1">
    <property type="nucleotide sequence ID" value="NZ_CP014869.1"/>
</dbReference>